<feature type="region of interest" description="Disordered" evidence="1">
    <location>
        <begin position="15"/>
        <end position="37"/>
    </location>
</feature>
<dbReference type="EMBL" id="KX388497">
    <property type="protein sequence ID" value="AQU11714.1"/>
    <property type="molecule type" value="Genomic_DNA"/>
</dbReference>
<proteinExistence type="predicted"/>
<organism evidence="2">
    <name type="scientific">Cruciviridae sp</name>
    <dbReference type="NCBI Taxonomy" id="1955495"/>
    <lineage>
        <taxon>Viruses</taxon>
        <taxon>Cruciviruses</taxon>
    </lineage>
</organism>
<reference evidence="2" key="1">
    <citation type="journal article" date="2016" name="Virus Evol.">
        <title>Diversity and comparative genomics of chimeric viruses in Sphagnum-dominated peatlands.</title>
        <authorList>
            <person name="Quaiser A."/>
            <person name="Krupovic M."/>
            <person name="Dufresne A."/>
            <person name="Francez A.J."/>
            <person name="Roux S."/>
        </authorList>
    </citation>
    <scope>NUCLEOTIDE SEQUENCE</scope>
    <source>
        <strain evidence="2">CRUV-18-B</strain>
    </source>
</reference>
<evidence type="ECO:0000256" key="1">
    <source>
        <dbReference type="SAM" id="MobiDB-lite"/>
    </source>
</evidence>
<accession>A0A1S6LVH7</accession>
<protein>
    <submittedName>
        <fullName evidence="2">Uncharacterized protein</fullName>
    </submittedName>
</protein>
<name>A0A1S6LVH7_9VIRU</name>
<sequence>MDGYMIDGLDLVGSVEPASPARQGAGPEASTGSIQGSSYKLKGECVERGTGPGTDHSVVAGSSIVLASGSSNGVLAGGVGGEGLASQTPVHCSERSSVALASGSSEGGRRAVPAIVIPSWKEIYDEL</sequence>
<evidence type="ECO:0000313" key="2">
    <source>
        <dbReference type="EMBL" id="AQU11714.1"/>
    </source>
</evidence>